<evidence type="ECO:0000313" key="3">
    <source>
        <dbReference type="Proteomes" id="UP000000267"/>
    </source>
</evidence>
<dbReference type="STRING" id="436907.A7TL42"/>
<dbReference type="RefSeq" id="XP_001644863.1">
    <property type="nucleotide sequence ID" value="XM_001644813.1"/>
</dbReference>
<gene>
    <name evidence="2" type="ORF">Kpol_1065p20</name>
</gene>
<organism evidence="3">
    <name type="scientific">Vanderwaltozyma polyspora (strain ATCC 22028 / DSM 70294 / BCRC 21397 / CBS 2163 / NBRC 10782 / NRRL Y-8283 / UCD 57-17)</name>
    <name type="common">Kluyveromyces polysporus</name>
    <dbReference type="NCBI Taxonomy" id="436907"/>
    <lineage>
        <taxon>Eukaryota</taxon>
        <taxon>Fungi</taxon>
        <taxon>Dikarya</taxon>
        <taxon>Ascomycota</taxon>
        <taxon>Saccharomycotina</taxon>
        <taxon>Saccharomycetes</taxon>
        <taxon>Saccharomycetales</taxon>
        <taxon>Saccharomycetaceae</taxon>
        <taxon>Vanderwaltozyma</taxon>
    </lineage>
</organism>
<name>A7TL42_VANPO</name>
<dbReference type="InParanoid" id="A7TL42"/>
<dbReference type="eggNOG" id="KOG1119">
    <property type="taxonomic scope" value="Eukaryota"/>
</dbReference>
<keyword evidence="3" id="KW-1185">Reference proteome</keyword>
<evidence type="ECO:0000313" key="2">
    <source>
        <dbReference type="EMBL" id="EDO17005.1"/>
    </source>
</evidence>
<dbReference type="GO" id="GO:0009102">
    <property type="term" value="P:biotin biosynthetic process"/>
    <property type="evidence" value="ECO:0007669"/>
    <property type="project" value="EnsemblFungi"/>
</dbReference>
<accession>A7TL42</accession>
<dbReference type="GO" id="GO:0005759">
    <property type="term" value="C:mitochondrial matrix"/>
    <property type="evidence" value="ECO:0007669"/>
    <property type="project" value="EnsemblFungi"/>
</dbReference>
<dbReference type="OMA" id="DPLMHEQ"/>
<protein>
    <recommendedName>
        <fullName evidence="4">FeS cluster biogenesis domain-containing protein</fullName>
    </recommendedName>
</protein>
<reference evidence="2 3" key="1">
    <citation type="journal article" date="2007" name="Proc. Natl. Acad. Sci. U.S.A.">
        <title>Independent sorting-out of thousands of duplicated gene pairs in two yeast species descended from a whole-genome duplication.</title>
        <authorList>
            <person name="Scannell D.R."/>
            <person name="Frank A.C."/>
            <person name="Conant G.C."/>
            <person name="Byrne K.P."/>
            <person name="Woolfit M."/>
            <person name="Wolfe K.H."/>
        </authorList>
    </citation>
    <scope>NUCLEOTIDE SEQUENCE [LARGE SCALE GENOMIC DNA]</scope>
    <source>
        <strain evidence="3">ATCC 22028 / DSM 70294 / BCRC 21397 / CBS 2163 / NBRC 10782 / NRRL Y-8283 / UCD 57-17</strain>
    </source>
</reference>
<proteinExistence type="inferred from homology"/>
<dbReference type="PANTHER" id="PTHR43011">
    <property type="entry name" value="IRON-SULFUR CLUSTER ASSEMBLY 2 HOMOLOG, MITOCHONDRIAL"/>
    <property type="match status" value="1"/>
</dbReference>
<dbReference type="AlphaFoldDB" id="A7TL42"/>
<dbReference type="FunCoup" id="A7TL42">
    <property type="interactions" value="301"/>
</dbReference>
<comment type="similarity">
    <text evidence="1">Belongs to the HesB/IscA family.</text>
</comment>
<dbReference type="GO" id="GO:0044572">
    <property type="term" value="P:[4Fe-4S] cluster assembly"/>
    <property type="evidence" value="ECO:0007669"/>
    <property type="project" value="EnsemblFungi"/>
</dbReference>
<dbReference type="SUPFAM" id="SSF89360">
    <property type="entry name" value="HesB-like domain"/>
    <property type="match status" value="1"/>
</dbReference>
<dbReference type="KEGG" id="vpo:Kpol_1065p20"/>
<dbReference type="GO" id="GO:0051539">
    <property type="term" value="F:4 iron, 4 sulfur cluster binding"/>
    <property type="evidence" value="ECO:0007669"/>
    <property type="project" value="TreeGrafter"/>
</dbReference>
<dbReference type="EMBL" id="DS480412">
    <property type="protein sequence ID" value="EDO17005.1"/>
    <property type="molecule type" value="Genomic_DNA"/>
</dbReference>
<dbReference type="GeneID" id="5545219"/>
<evidence type="ECO:0000256" key="1">
    <source>
        <dbReference type="ARBA" id="ARBA00006718"/>
    </source>
</evidence>
<dbReference type="GO" id="GO:0051537">
    <property type="term" value="F:2 iron, 2 sulfur cluster binding"/>
    <property type="evidence" value="ECO:0007669"/>
    <property type="project" value="TreeGrafter"/>
</dbReference>
<sequence length="218" mass="24501">MYRSISFVPRRASLYLSPRIIYQRRSIPLFPVVLRNYSNTTSNESIPNDEPLVTPLKIINGNPKLNLKISERAARRLSEINKTSNEALQISVESGGCHGFQYNLKLIPKTEVENIVQSFGNTEQVSDSKLENSEIKEGIEDEDDNDLEFDSDDVTDNKMIVFIIPENDTKILIDEKSLTILNNTYLTYTKELIGSSFKILGGSLKSSCGCGSSFDIDH</sequence>
<evidence type="ECO:0008006" key="4">
    <source>
        <dbReference type="Google" id="ProtNLM"/>
    </source>
</evidence>
<dbReference type="Proteomes" id="UP000000267">
    <property type="component" value="Unassembled WGS sequence"/>
</dbReference>
<dbReference type="GO" id="GO:0005758">
    <property type="term" value="C:mitochondrial intermembrane space"/>
    <property type="evidence" value="ECO:0007669"/>
    <property type="project" value="EnsemblFungi"/>
</dbReference>
<dbReference type="InterPro" id="IPR035903">
    <property type="entry name" value="HesB-like_dom_sf"/>
</dbReference>
<dbReference type="HOGENOM" id="CLU_069054_1_2_1"/>
<dbReference type="OrthoDB" id="1938621at2759"/>
<dbReference type="PhylomeDB" id="A7TL42"/>
<dbReference type="GO" id="GO:0005506">
    <property type="term" value="F:iron ion binding"/>
    <property type="evidence" value="ECO:0007669"/>
    <property type="project" value="EnsemblFungi"/>
</dbReference>
<dbReference type="Gene3D" id="2.60.300.12">
    <property type="entry name" value="HesB-like domain"/>
    <property type="match status" value="1"/>
</dbReference>
<dbReference type="PANTHER" id="PTHR43011:SF1">
    <property type="entry name" value="IRON-SULFUR CLUSTER ASSEMBLY 2 HOMOLOG, MITOCHONDRIAL"/>
    <property type="match status" value="1"/>
</dbReference>